<accession>A0A4Q2V0Z4</accession>
<evidence type="ECO:0008006" key="4">
    <source>
        <dbReference type="Google" id="ProtNLM"/>
    </source>
</evidence>
<dbReference type="Proteomes" id="UP000290540">
    <property type="component" value="Unassembled WGS sequence"/>
</dbReference>
<dbReference type="InterPro" id="IPR005152">
    <property type="entry name" value="Lipase_secreted"/>
</dbReference>
<dbReference type="AlphaFoldDB" id="A0A4Q2V0Z4"/>
<dbReference type="EMBL" id="MQTW01000522">
    <property type="protein sequence ID" value="RYC79760.1"/>
    <property type="molecule type" value="Genomic_DNA"/>
</dbReference>
<organism evidence="2 3">
    <name type="scientific">Fusarium oxysporum f. sp. narcissi</name>
    <dbReference type="NCBI Taxonomy" id="451672"/>
    <lineage>
        <taxon>Eukaryota</taxon>
        <taxon>Fungi</taxon>
        <taxon>Dikarya</taxon>
        <taxon>Ascomycota</taxon>
        <taxon>Pezizomycotina</taxon>
        <taxon>Sordariomycetes</taxon>
        <taxon>Hypocreomycetidae</taxon>
        <taxon>Hypocreales</taxon>
        <taxon>Nectriaceae</taxon>
        <taxon>Fusarium</taxon>
        <taxon>Fusarium oxysporum species complex</taxon>
    </lineage>
</organism>
<keyword evidence="1" id="KW-0732">Signal</keyword>
<dbReference type="PIRSF" id="PIRSF029171">
    <property type="entry name" value="Esterase_LipA"/>
    <property type="match status" value="1"/>
</dbReference>
<gene>
    <name evidence="2" type="ORF">BFJ63_vAg17356</name>
</gene>
<dbReference type="PANTHER" id="PTHR34853">
    <property type="match status" value="1"/>
</dbReference>
<feature type="signal peptide" evidence="1">
    <location>
        <begin position="1"/>
        <end position="16"/>
    </location>
</feature>
<reference evidence="2 3" key="1">
    <citation type="submission" date="2016-12" db="EMBL/GenBank/DDBJ databases">
        <title>Draft genome sequence of Fusarium oxysporum causing rot on Narcissus.</title>
        <authorList>
            <person name="Armitage A.D."/>
            <person name="Taylor A."/>
            <person name="Clarkson J.P."/>
            <person name="Harrison R.J."/>
            <person name="Jackson A.C."/>
        </authorList>
    </citation>
    <scope>NUCLEOTIDE SEQUENCE [LARGE SCALE GENOMIC DNA]</scope>
    <source>
        <strain evidence="2 3">N139</strain>
    </source>
</reference>
<dbReference type="Gene3D" id="3.40.50.1820">
    <property type="entry name" value="alpha/beta hydrolase"/>
    <property type="match status" value="2"/>
</dbReference>
<dbReference type="InterPro" id="IPR029058">
    <property type="entry name" value="AB_hydrolase_fold"/>
</dbReference>
<evidence type="ECO:0000313" key="2">
    <source>
        <dbReference type="EMBL" id="RYC79760.1"/>
    </source>
</evidence>
<sequence length="455" mass="49236">MLALSILILAAVAVHAGTPDQASNFPVSPQLAAKYDCGEACQATLNKTNAKDLQIFDTPFDFDFYATAKNFSNSKPGDVLKLTPVDPDILSVPAGVAVYKIQYTSTDLDNSAVPSTGFIAFPFVRQSDPFKLVAYAHGTTGMFRGCAPSTSSFLFDYNSWTPLVLAGYAVVGTDYAGLGNNYTAHKYVSSRANANDVYWSAVAARKAFPRNLSREWVSIGHSQGGGASWKLSEHELVQSKTSGYLGGVSIGPVTYLYDALLDGFSKLKDLTEEQLQHYGIVTLLPSMAFALRAVFPKYTPPYFSDLLKSRIKLGQVAQLCDTALSGLVHDANLTQLITNVNLTSDPTLKKFQQLNAPAQGAKTSKPLLVIQGGSDSIVFPDMTTKAYKNSCKAGNAVRLSLYPELDHTAVVGASAPEWLEFIDKLFHHRGLDKFKCSMKTLVPFDVAHASKPLDT</sequence>
<dbReference type="GO" id="GO:0004806">
    <property type="term" value="F:triacylglycerol lipase activity"/>
    <property type="evidence" value="ECO:0007669"/>
    <property type="project" value="UniProtKB-UniRule"/>
</dbReference>
<name>A0A4Q2V0Z4_FUSOX</name>
<dbReference type="GO" id="GO:0016042">
    <property type="term" value="P:lipid catabolic process"/>
    <property type="evidence" value="ECO:0007669"/>
    <property type="project" value="UniProtKB-UniRule"/>
</dbReference>
<comment type="similarity">
    <text evidence="1">Belongs to the AB hydrolase superfamily. Lipase family.</text>
</comment>
<proteinExistence type="inferred from homology"/>
<protein>
    <recommendedName>
        <fullName evidence="4">Serine aminopeptidase S33 domain-containing protein</fullName>
    </recommendedName>
</protein>
<evidence type="ECO:0000256" key="1">
    <source>
        <dbReference type="PIRNR" id="PIRNR029171"/>
    </source>
</evidence>
<evidence type="ECO:0000313" key="3">
    <source>
        <dbReference type="Proteomes" id="UP000290540"/>
    </source>
</evidence>
<dbReference type="PANTHER" id="PTHR34853:SF1">
    <property type="entry name" value="LIPASE 5"/>
    <property type="match status" value="1"/>
</dbReference>
<comment type="caution">
    <text evidence="2">The sequence shown here is derived from an EMBL/GenBank/DDBJ whole genome shotgun (WGS) entry which is preliminary data.</text>
</comment>
<feature type="chain" id="PRO_5021061708" description="Serine aminopeptidase S33 domain-containing protein" evidence="1">
    <location>
        <begin position="17"/>
        <end position="455"/>
    </location>
</feature>
<dbReference type="SUPFAM" id="SSF53474">
    <property type="entry name" value="alpha/beta-Hydrolases"/>
    <property type="match status" value="1"/>
</dbReference>